<feature type="region of interest" description="Disordered" evidence="1">
    <location>
        <begin position="1"/>
        <end position="35"/>
    </location>
</feature>
<protein>
    <submittedName>
        <fullName evidence="2">Uncharacterized protein</fullName>
    </submittedName>
</protein>
<dbReference type="EMBL" id="GBXM01030236">
    <property type="protein sequence ID" value="JAH78341.1"/>
    <property type="molecule type" value="Transcribed_RNA"/>
</dbReference>
<name>A0A0E9VK21_ANGAN</name>
<evidence type="ECO:0000256" key="1">
    <source>
        <dbReference type="SAM" id="MobiDB-lite"/>
    </source>
</evidence>
<evidence type="ECO:0000313" key="2">
    <source>
        <dbReference type="EMBL" id="JAH78341.1"/>
    </source>
</evidence>
<organism evidence="2">
    <name type="scientific">Anguilla anguilla</name>
    <name type="common">European freshwater eel</name>
    <name type="synonym">Muraena anguilla</name>
    <dbReference type="NCBI Taxonomy" id="7936"/>
    <lineage>
        <taxon>Eukaryota</taxon>
        <taxon>Metazoa</taxon>
        <taxon>Chordata</taxon>
        <taxon>Craniata</taxon>
        <taxon>Vertebrata</taxon>
        <taxon>Euteleostomi</taxon>
        <taxon>Actinopterygii</taxon>
        <taxon>Neopterygii</taxon>
        <taxon>Teleostei</taxon>
        <taxon>Anguilliformes</taxon>
        <taxon>Anguillidae</taxon>
        <taxon>Anguilla</taxon>
    </lineage>
</organism>
<dbReference type="AlphaFoldDB" id="A0A0E9VK21"/>
<sequence length="35" mass="4365">MKTKHDRCQGFLDQQERKHSRLWHRTQSREEGQVQ</sequence>
<reference evidence="2" key="2">
    <citation type="journal article" date="2015" name="Fish Shellfish Immunol.">
        <title>Early steps in the European eel (Anguilla anguilla)-Vibrio vulnificus interaction in the gills: Role of the RtxA13 toxin.</title>
        <authorList>
            <person name="Callol A."/>
            <person name="Pajuelo D."/>
            <person name="Ebbesson L."/>
            <person name="Teles M."/>
            <person name="MacKenzie S."/>
            <person name="Amaro C."/>
        </authorList>
    </citation>
    <scope>NUCLEOTIDE SEQUENCE</scope>
</reference>
<accession>A0A0E9VK21</accession>
<proteinExistence type="predicted"/>
<reference evidence="2" key="1">
    <citation type="submission" date="2014-11" db="EMBL/GenBank/DDBJ databases">
        <authorList>
            <person name="Amaro Gonzalez C."/>
        </authorList>
    </citation>
    <scope>NUCLEOTIDE SEQUENCE</scope>
</reference>